<dbReference type="SUPFAM" id="SSF81321">
    <property type="entry name" value="Family A G protein-coupled receptor-like"/>
    <property type="match status" value="1"/>
</dbReference>
<feature type="transmembrane region" description="Helical" evidence="6">
    <location>
        <begin position="134"/>
        <end position="153"/>
    </location>
</feature>
<protein>
    <recommendedName>
        <fullName evidence="7">G-protein coupled receptors family 1 profile domain-containing protein</fullName>
    </recommendedName>
</protein>
<evidence type="ECO:0000313" key="8">
    <source>
        <dbReference type="EMBL" id="ESP05290.1"/>
    </source>
</evidence>
<organism evidence="8 9">
    <name type="scientific">Lottia gigantea</name>
    <name type="common">Giant owl limpet</name>
    <dbReference type="NCBI Taxonomy" id="225164"/>
    <lineage>
        <taxon>Eukaryota</taxon>
        <taxon>Metazoa</taxon>
        <taxon>Spiralia</taxon>
        <taxon>Lophotrochozoa</taxon>
        <taxon>Mollusca</taxon>
        <taxon>Gastropoda</taxon>
        <taxon>Patellogastropoda</taxon>
        <taxon>Lottioidea</taxon>
        <taxon>Lottiidae</taxon>
        <taxon>Lottia</taxon>
    </lineage>
</organism>
<dbReference type="CTD" id="20235604"/>
<reference evidence="8 9" key="1">
    <citation type="journal article" date="2013" name="Nature">
        <title>Insights into bilaterian evolution from three spiralian genomes.</title>
        <authorList>
            <person name="Simakov O."/>
            <person name="Marletaz F."/>
            <person name="Cho S.J."/>
            <person name="Edsinger-Gonzales E."/>
            <person name="Havlak P."/>
            <person name="Hellsten U."/>
            <person name="Kuo D.H."/>
            <person name="Larsson T."/>
            <person name="Lv J."/>
            <person name="Arendt D."/>
            <person name="Savage R."/>
            <person name="Osoegawa K."/>
            <person name="de Jong P."/>
            <person name="Grimwood J."/>
            <person name="Chapman J.A."/>
            <person name="Shapiro H."/>
            <person name="Aerts A."/>
            <person name="Otillar R.P."/>
            <person name="Terry A.Y."/>
            <person name="Boore J.L."/>
            <person name="Grigoriev I.V."/>
            <person name="Lindberg D.R."/>
            <person name="Seaver E.C."/>
            <person name="Weisblat D.A."/>
            <person name="Putnam N.H."/>
            <person name="Rokhsar D.S."/>
        </authorList>
    </citation>
    <scope>NUCLEOTIDE SEQUENCE [LARGE SCALE GENOMIC DNA]</scope>
</reference>
<dbReference type="Proteomes" id="UP000030746">
    <property type="component" value="Unassembled WGS sequence"/>
</dbReference>
<feature type="transmembrane region" description="Helical" evidence="6">
    <location>
        <begin position="93"/>
        <end position="113"/>
    </location>
</feature>
<evidence type="ECO:0000259" key="7">
    <source>
        <dbReference type="PROSITE" id="PS50262"/>
    </source>
</evidence>
<accession>V4CRY6</accession>
<dbReference type="HOGENOM" id="CLU_009579_11_5_1"/>
<dbReference type="OMA" id="HSWKYTK"/>
<dbReference type="GeneID" id="20235604"/>
<dbReference type="GO" id="GO:0004930">
    <property type="term" value="F:G protein-coupled receptor activity"/>
    <property type="evidence" value="ECO:0007669"/>
    <property type="project" value="InterPro"/>
</dbReference>
<keyword evidence="2" id="KW-1003">Cell membrane</keyword>
<feature type="transmembrane region" description="Helical" evidence="6">
    <location>
        <begin position="60"/>
        <end position="81"/>
    </location>
</feature>
<name>V4CRY6_LOTGI</name>
<proteinExistence type="predicted"/>
<feature type="transmembrane region" description="Helical" evidence="6">
    <location>
        <begin position="24"/>
        <end position="48"/>
    </location>
</feature>
<feature type="transmembrane region" description="Helical" evidence="6">
    <location>
        <begin position="233"/>
        <end position="255"/>
    </location>
</feature>
<evidence type="ECO:0000256" key="1">
    <source>
        <dbReference type="ARBA" id="ARBA00004651"/>
    </source>
</evidence>
<evidence type="ECO:0000313" key="9">
    <source>
        <dbReference type="Proteomes" id="UP000030746"/>
    </source>
</evidence>
<evidence type="ECO:0000256" key="2">
    <source>
        <dbReference type="ARBA" id="ARBA00022475"/>
    </source>
</evidence>
<keyword evidence="3 6" id="KW-0812">Transmembrane</keyword>
<dbReference type="PRINTS" id="PR00237">
    <property type="entry name" value="GPCRRHODOPSN"/>
</dbReference>
<feature type="transmembrane region" description="Helical" evidence="6">
    <location>
        <begin position="173"/>
        <end position="198"/>
    </location>
</feature>
<keyword evidence="4 6" id="KW-1133">Transmembrane helix</keyword>
<dbReference type="CDD" id="cd00637">
    <property type="entry name" value="7tm_classA_rhodopsin-like"/>
    <property type="match status" value="1"/>
</dbReference>
<dbReference type="Gene3D" id="1.20.1070.10">
    <property type="entry name" value="Rhodopsin 7-helix transmembrane proteins"/>
    <property type="match status" value="1"/>
</dbReference>
<keyword evidence="5 6" id="KW-0472">Membrane</keyword>
<dbReference type="KEGG" id="lgi:LOTGIDRAFT_152121"/>
<evidence type="ECO:0000256" key="3">
    <source>
        <dbReference type="ARBA" id="ARBA00022692"/>
    </source>
</evidence>
<dbReference type="RefSeq" id="XP_009043835.1">
    <property type="nucleotide sequence ID" value="XM_009045587.1"/>
</dbReference>
<dbReference type="AlphaFoldDB" id="V4CRY6"/>
<dbReference type="OrthoDB" id="6106139at2759"/>
<dbReference type="Pfam" id="PF00001">
    <property type="entry name" value="7tm_1"/>
    <property type="match status" value="1"/>
</dbReference>
<dbReference type="InterPro" id="IPR000276">
    <property type="entry name" value="GPCR_Rhodpsn"/>
</dbReference>
<feature type="domain" description="G-protein coupled receptors family 1 profile" evidence="7">
    <location>
        <begin position="40"/>
        <end position="289"/>
    </location>
</feature>
<keyword evidence="9" id="KW-1185">Reference proteome</keyword>
<evidence type="ECO:0000256" key="4">
    <source>
        <dbReference type="ARBA" id="ARBA00022989"/>
    </source>
</evidence>
<comment type="subcellular location">
    <subcellularLocation>
        <location evidence="1">Cell membrane</location>
        <topology evidence="1">Multi-pass membrane protein</topology>
    </subcellularLocation>
</comment>
<evidence type="ECO:0000256" key="5">
    <source>
        <dbReference type="ARBA" id="ARBA00023136"/>
    </source>
</evidence>
<dbReference type="InterPro" id="IPR017452">
    <property type="entry name" value="GPCR_Rhodpsn_7TM"/>
</dbReference>
<dbReference type="EMBL" id="KB199650">
    <property type="protein sequence ID" value="ESP05290.1"/>
    <property type="molecule type" value="Genomic_DNA"/>
</dbReference>
<evidence type="ECO:0000256" key="6">
    <source>
        <dbReference type="SAM" id="Phobius"/>
    </source>
</evidence>
<dbReference type="PROSITE" id="PS50262">
    <property type="entry name" value="G_PROTEIN_RECEP_F1_2"/>
    <property type="match status" value="1"/>
</dbReference>
<sequence>MSNISSSSVVYWALNNYGVTIFDIIVNIIVLTIASWIITLNVIVLKVLYDKENKDPSEYFIINLASADLLTGLYLIHNTVYNFSNFQNLTECLLRFGFGMSVTISSVFQLVALSMDRYFKIMKPFRYGSICNRGVTITVTIISWSLAVIIGLLPVCGWQQPLDNHNFCGLMKIITIGYFDLLVVVFLVPFFLLLVTYIRIFKEARRHATSISCSYPGSESKTTRHSLKFTKTVFIVVGTYFICWVPMGTVVVLHVRGQLNHLSYIEKGNLLVYASALAFINSLLNPIIYAFKMPLIKRRFRQVFCRKRVHTEDVTMYAECDGNVISGKNRVSSVTEY</sequence>
<dbReference type="GO" id="GO:0005886">
    <property type="term" value="C:plasma membrane"/>
    <property type="evidence" value="ECO:0007669"/>
    <property type="project" value="UniProtKB-SubCell"/>
</dbReference>
<gene>
    <name evidence="8" type="ORF">LOTGIDRAFT_152121</name>
</gene>
<dbReference type="PANTHER" id="PTHR22750">
    <property type="entry name" value="G-PROTEIN COUPLED RECEPTOR"/>
    <property type="match status" value="1"/>
</dbReference>
<feature type="transmembrane region" description="Helical" evidence="6">
    <location>
        <begin position="270"/>
        <end position="291"/>
    </location>
</feature>